<feature type="transmembrane region" description="Helical" evidence="9">
    <location>
        <begin position="142"/>
        <end position="164"/>
    </location>
</feature>
<keyword evidence="2" id="KW-1003">Cell membrane</keyword>
<evidence type="ECO:0000256" key="3">
    <source>
        <dbReference type="ARBA" id="ARBA00022692"/>
    </source>
</evidence>
<dbReference type="CDD" id="cd16015">
    <property type="entry name" value="LTA_synthase"/>
    <property type="match status" value="1"/>
</dbReference>
<evidence type="ECO:0000256" key="6">
    <source>
        <dbReference type="PIRSR" id="PIRSR005091-1"/>
    </source>
</evidence>
<evidence type="ECO:0000256" key="1">
    <source>
        <dbReference type="ARBA" id="ARBA00004651"/>
    </source>
</evidence>
<keyword evidence="11" id="KW-0378">Hydrolase</keyword>
<dbReference type="EMBL" id="WNXD01000002">
    <property type="protein sequence ID" value="MBB2147198.1"/>
    <property type="molecule type" value="Genomic_DNA"/>
</dbReference>
<dbReference type="GO" id="GO:0016787">
    <property type="term" value="F:hydrolase activity"/>
    <property type="evidence" value="ECO:0007669"/>
    <property type="project" value="UniProtKB-KW"/>
</dbReference>
<dbReference type="Gene3D" id="3.30.1120.80">
    <property type="match status" value="1"/>
</dbReference>
<dbReference type="InterPro" id="IPR050448">
    <property type="entry name" value="OpgB/LTA_synthase_biosynth"/>
</dbReference>
<comment type="subcellular location">
    <subcellularLocation>
        <location evidence="1">Cell membrane</location>
        <topology evidence="1">Multi-pass membrane protein</topology>
    </subcellularLocation>
</comment>
<dbReference type="GO" id="GO:0046872">
    <property type="term" value="F:metal ion binding"/>
    <property type="evidence" value="ECO:0007669"/>
    <property type="project" value="UniProtKB-KW"/>
</dbReference>
<keyword evidence="12" id="KW-1185">Reference proteome</keyword>
<dbReference type="Pfam" id="PF00884">
    <property type="entry name" value="Sulfatase"/>
    <property type="match status" value="1"/>
</dbReference>
<evidence type="ECO:0000256" key="2">
    <source>
        <dbReference type="ARBA" id="ARBA00022475"/>
    </source>
</evidence>
<feature type="binding site" evidence="8">
    <location>
        <position position="497"/>
    </location>
    <ligand>
        <name>Mn(2+)</name>
        <dbReference type="ChEBI" id="CHEBI:29035"/>
    </ligand>
</feature>
<feature type="binding site" evidence="8">
    <location>
        <position position="286"/>
    </location>
    <ligand>
        <name>Mn(2+)</name>
        <dbReference type="ChEBI" id="CHEBI:29035"/>
    </ligand>
</feature>
<keyword evidence="4 9" id="KW-1133">Transmembrane helix</keyword>
<feature type="active site" evidence="6">
    <location>
        <position position="326"/>
    </location>
</feature>
<protein>
    <submittedName>
        <fullName evidence="11">Sulfatase-like hydrolase/transferase</fullName>
    </submittedName>
</protein>
<sequence>MLKKIFATRFKLLAIVYLFIISVSFLTRLVLFIKSFSQIDPNPLQIIGIFLIGLLNDTLMSTFFLIPFVLYLWLVPNKIYFKKWHRFILYGLCLLAFTILVFNAVSEWFFWDEFSTRYNFIAVDYLIYTTEVIGNIWQSYPIVKLIIGIVVLSILVLLFTKKYIKAEVTNRISFKYRTLITLILLLLPVLVFLFGSNGAKQFSKNQYASELSGNGMYDFGAAFINNQLDYDKFYKTNSVNAIFTTVKKDFIANNSQFQSDSSTSITRTITYPGDQKNYNLIMISVESLSGDFLSRFGNTEHITPNLDSLANQGLFFSNLFATGTRTVRGLEALSLSLPPTPGQSEVKRPNNEGRFSLGNVLKSKGYTTQYLYGGYGYFDNMNYFFSNNGYEVIDRSAITNEKDIHYENIWGVADEDLFTLAVKTFDANYKLKKPFFSQIMTTSNHRPYTYPEGRIDIPSHTGRSGAVKYTDYAIGKFINDCRSKPWFNNTIFVIVADHCASSAGKTELPIKNYRIPMIVYAPSIIKPSTFNGLTSQIDIPPTLLGMLNVSYTSKFFGFDIFNTPANLRRAFISTYQNLGYYKGNQLIILSPQQKVEAFNVDSTNFTTTPIKSLPALEKEAISYYQSASYLLHHRLYQFKK</sequence>
<evidence type="ECO:0000313" key="11">
    <source>
        <dbReference type="EMBL" id="MBB2147198.1"/>
    </source>
</evidence>
<accession>A0A923E370</accession>
<organism evidence="11 12">
    <name type="scientific">Pedobacter planticolens</name>
    <dbReference type="NCBI Taxonomy" id="2679964"/>
    <lineage>
        <taxon>Bacteria</taxon>
        <taxon>Pseudomonadati</taxon>
        <taxon>Bacteroidota</taxon>
        <taxon>Sphingobacteriia</taxon>
        <taxon>Sphingobacteriales</taxon>
        <taxon>Sphingobacteriaceae</taxon>
        <taxon>Pedobacter</taxon>
    </lineage>
</organism>
<reference evidence="11" key="1">
    <citation type="submission" date="2019-11" db="EMBL/GenBank/DDBJ databases">
        <title>Description of Pedobacter sp. LMG 31464T.</title>
        <authorList>
            <person name="Carlier A."/>
            <person name="Qi S."/>
            <person name="Vandamme P."/>
        </authorList>
    </citation>
    <scope>NUCLEOTIDE SEQUENCE</scope>
    <source>
        <strain evidence="11">LMG 31464</strain>
    </source>
</reference>
<evidence type="ECO:0000256" key="9">
    <source>
        <dbReference type="SAM" id="Phobius"/>
    </source>
</evidence>
<dbReference type="RefSeq" id="WP_182923816.1">
    <property type="nucleotide sequence ID" value="NZ_WNXD01000002.1"/>
</dbReference>
<feature type="binding site" evidence="8">
    <location>
        <position position="326"/>
    </location>
    <ligand>
        <name>Mn(2+)</name>
        <dbReference type="ChEBI" id="CHEBI:29035"/>
    </ligand>
</feature>
<gene>
    <name evidence="11" type="ORF">GM921_16985</name>
</gene>
<dbReference type="InterPro" id="IPR012160">
    <property type="entry name" value="LtaS-like"/>
</dbReference>
<evidence type="ECO:0000256" key="4">
    <source>
        <dbReference type="ARBA" id="ARBA00022989"/>
    </source>
</evidence>
<dbReference type="InterPro" id="IPR017850">
    <property type="entry name" value="Alkaline_phosphatase_core_sf"/>
</dbReference>
<dbReference type="PANTHER" id="PTHR47371:SF3">
    <property type="entry name" value="PHOSPHOGLYCEROL TRANSFERASE I"/>
    <property type="match status" value="1"/>
</dbReference>
<evidence type="ECO:0000259" key="10">
    <source>
        <dbReference type="Pfam" id="PF00884"/>
    </source>
</evidence>
<evidence type="ECO:0000256" key="8">
    <source>
        <dbReference type="PIRSR" id="PIRSR005091-3"/>
    </source>
</evidence>
<dbReference type="AlphaFoldDB" id="A0A923E370"/>
<dbReference type="PIRSF" id="PIRSF005091">
    <property type="entry name" value="Mmb_sulf_HI1246"/>
    <property type="match status" value="1"/>
</dbReference>
<dbReference type="SUPFAM" id="SSF53649">
    <property type="entry name" value="Alkaline phosphatase-like"/>
    <property type="match status" value="1"/>
</dbReference>
<evidence type="ECO:0000313" key="12">
    <source>
        <dbReference type="Proteomes" id="UP000601055"/>
    </source>
</evidence>
<feature type="binding site" evidence="7">
    <location>
        <position position="445"/>
    </location>
    <ligand>
        <name>substrate</name>
    </ligand>
</feature>
<dbReference type="Proteomes" id="UP000601055">
    <property type="component" value="Unassembled WGS sequence"/>
</dbReference>
<feature type="transmembrane region" description="Helical" evidence="9">
    <location>
        <begin position="87"/>
        <end position="111"/>
    </location>
</feature>
<keyword evidence="3 9" id="KW-0812">Transmembrane</keyword>
<comment type="caution">
    <text evidence="11">The sequence shown here is derived from an EMBL/GenBank/DDBJ whole genome shotgun (WGS) entry which is preliminary data.</text>
</comment>
<name>A0A923E370_9SPHI</name>
<keyword evidence="7" id="KW-0464">Manganese</keyword>
<evidence type="ECO:0000256" key="7">
    <source>
        <dbReference type="PIRSR" id="PIRSR005091-2"/>
    </source>
</evidence>
<evidence type="ECO:0000256" key="5">
    <source>
        <dbReference type="ARBA" id="ARBA00023136"/>
    </source>
</evidence>
<dbReference type="Gene3D" id="3.40.720.10">
    <property type="entry name" value="Alkaline Phosphatase, subunit A"/>
    <property type="match status" value="1"/>
</dbReference>
<feature type="transmembrane region" description="Helical" evidence="9">
    <location>
        <begin position="12"/>
        <end position="33"/>
    </location>
</feature>
<dbReference type="PANTHER" id="PTHR47371">
    <property type="entry name" value="LIPOTEICHOIC ACID SYNTHASE"/>
    <property type="match status" value="1"/>
</dbReference>
<dbReference type="InterPro" id="IPR000917">
    <property type="entry name" value="Sulfatase_N"/>
</dbReference>
<keyword evidence="7" id="KW-0479">Metal-binding</keyword>
<dbReference type="GO" id="GO:0005886">
    <property type="term" value="C:plasma membrane"/>
    <property type="evidence" value="ECO:0007669"/>
    <property type="project" value="UniProtKB-SubCell"/>
</dbReference>
<feature type="domain" description="Sulfatase N-terminal" evidence="10">
    <location>
        <begin position="279"/>
        <end position="548"/>
    </location>
</feature>
<feature type="transmembrane region" description="Helical" evidence="9">
    <location>
        <begin position="176"/>
        <end position="195"/>
    </location>
</feature>
<keyword evidence="5 9" id="KW-0472">Membrane</keyword>
<proteinExistence type="predicted"/>
<feature type="transmembrane region" description="Helical" evidence="9">
    <location>
        <begin position="45"/>
        <end position="75"/>
    </location>
</feature>
<feature type="binding site" evidence="8">
    <location>
        <position position="498"/>
    </location>
    <ligand>
        <name>Mn(2+)</name>
        <dbReference type="ChEBI" id="CHEBI:29035"/>
    </ligand>
</feature>